<dbReference type="Gene3D" id="3.30.40.10">
    <property type="entry name" value="Zinc/RING finger domain, C3HC4 (zinc finger)"/>
    <property type="match status" value="1"/>
</dbReference>
<dbReference type="Pfam" id="PF01363">
    <property type="entry name" value="FYVE"/>
    <property type="match status" value="1"/>
</dbReference>
<dbReference type="Gene3D" id="1.20.5.730">
    <property type="entry name" value="Single helix bin"/>
    <property type="match status" value="1"/>
</dbReference>
<dbReference type="InterPro" id="IPR000306">
    <property type="entry name" value="Znf_FYVE"/>
</dbReference>
<dbReference type="GO" id="GO:0005096">
    <property type="term" value="F:GTPase activator activity"/>
    <property type="evidence" value="ECO:0007669"/>
    <property type="project" value="InterPro"/>
</dbReference>
<dbReference type="EMBL" id="UZAM01013931">
    <property type="protein sequence ID" value="VDP30970.1"/>
    <property type="molecule type" value="Genomic_DNA"/>
</dbReference>
<dbReference type="GO" id="GO:0006897">
    <property type="term" value="P:endocytosis"/>
    <property type="evidence" value="ECO:0007669"/>
    <property type="project" value="InterPro"/>
</dbReference>
<evidence type="ECO:0000313" key="7">
    <source>
        <dbReference type="EMBL" id="VDP30970.1"/>
    </source>
</evidence>
<evidence type="ECO:0000256" key="5">
    <source>
        <dbReference type="SAM" id="Coils"/>
    </source>
</evidence>
<evidence type="ECO:0000256" key="2">
    <source>
        <dbReference type="ARBA" id="ARBA00022771"/>
    </source>
</evidence>
<feature type="domain" description="FYVE-type" evidence="6">
    <location>
        <begin position="127"/>
        <end position="185"/>
    </location>
</feature>
<dbReference type="WBParaSite" id="SBAD_0001070101-mRNA-1">
    <property type="protein sequence ID" value="SBAD_0001070101-mRNA-1"/>
    <property type="gene ID" value="SBAD_0001070101"/>
</dbReference>
<keyword evidence="3" id="KW-0862">Zinc</keyword>
<dbReference type="InterPro" id="IPR011011">
    <property type="entry name" value="Znf_FYVE_PHD"/>
</dbReference>
<dbReference type="AlphaFoldDB" id="A0A183J389"/>
<keyword evidence="1" id="KW-0479">Metal-binding</keyword>
<dbReference type="SUPFAM" id="SSF57903">
    <property type="entry name" value="FYVE/PHD zinc finger"/>
    <property type="match status" value="1"/>
</dbReference>
<dbReference type="InterPro" id="IPR003914">
    <property type="entry name" value="Rabaptin"/>
</dbReference>
<dbReference type="PANTHER" id="PTHR31179">
    <property type="entry name" value="RAB GTPASE-BINDING EFFECTOR PROTEIN"/>
    <property type="match status" value="1"/>
</dbReference>
<dbReference type="Proteomes" id="UP000270296">
    <property type="component" value="Unassembled WGS sequence"/>
</dbReference>
<keyword evidence="5" id="KW-0175">Coiled coil</keyword>
<reference evidence="9" key="1">
    <citation type="submission" date="2016-06" db="UniProtKB">
        <authorList>
            <consortium name="WormBaseParasite"/>
        </authorList>
    </citation>
    <scope>IDENTIFICATION</scope>
</reference>
<feature type="coiled-coil region" evidence="5">
    <location>
        <begin position="4"/>
        <end position="97"/>
    </location>
</feature>
<dbReference type="InterPro" id="IPR017455">
    <property type="entry name" value="Znf_FYVE-rel"/>
</dbReference>
<evidence type="ECO:0000256" key="3">
    <source>
        <dbReference type="ARBA" id="ARBA00022833"/>
    </source>
</evidence>
<name>A0A183J389_9BILA</name>
<sequence length="203" mass="23592">MCHVASEQVSKAALEEKINDLRTELAISNSQLSEMEHIRRQKDKILHQLDEHQSTIADLEKTVNAYRREKSENETALRKAQQRAQTLQSALDTSEHVQRDFVRLSQSLQIQLEKIRQGEHEVRWQDEDDVIACNSCTQLFTRQRRKYHCRHCGKIFCDQCLSRVVPSGPQKKLARVCEVCHTLLVRDSAPFFAVQMPKDTHND</sequence>
<keyword evidence="8" id="KW-1185">Reference proteome</keyword>
<dbReference type="PROSITE" id="PS50178">
    <property type="entry name" value="ZF_FYVE"/>
    <property type="match status" value="1"/>
</dbReference>
<proteinExistence type="predicted"/>
<dbReference type="FunFam" id="1.20.5.730:FF:000005">
    <property type="entry name" value="RABaptiN (Rab effector)"/>
    <property type="match status" value="1"/>
</dbReference>
<dbReference type="PANTHER" id="PTHR31179:SF7">
    <property type="entry name" value="FYVE-TYPE DOMAIN-CONTAINING PROTEIN"/>
    <property type="match status" value="1"/>
</dbReference>
<organism evidence="9">
    <name type="scientific">Soboliphyme baturini</name>
    <dbReference type="NCBI Taxonomy" id="241478"/>
    <lineage>
        <taxon>Eukaryota</taxon>
        <taxon>Metazoa</taxon>
        <taxon>Ecdysozoa</taxon>
        <taxon>Nematoda</taxon>
        <taxon>Enoplea</taxon>
        <taxon>Dorylaimia</taxon>
        <taxon>Dioctophymatida</taxon>
        <taxon>Dioctophymatoidea</taxon>
        <taxon>Soboliphymatidae</taxon>
        <taxon>Soboliphyme</taxon>
    </lineage>
</organism>
<dbReference type="OrthoDB" id="79940at2759"/>
<evidence type="ECO:0000256" key="4">
    <source>
        <dbReference type="PROSITE-ProRule" id="PRU00091"/>
    </source>
</evidence>
<dbReference type="InterPro" id="IPR015390">
    <property type="entry name" value="Rabaptin_Rab5-bd_dom"/>
</dbReference>
<evidence type="ECO:0000256" key="1">
    <source>
        <dbReference type="ARBA" id="ARBA00022723"/>
    </source>
</evidence>
<dbReference type="GO" id="GO:0008270">
    <property type="term" value="F:zinc ion binding"/>
    <property type="evidence" value="ECO:0007669"/>
    <property type="project" value="UniProtKB-KW"/>
</dbReference>
<dbReference type="CDD" id="cd15739">
    <property type="entry name" value="FYVE_RABE_unchar"/>
    <property type="match status" value="1"/>
</dbReference>
<reference evidence="7 8" key="2">
    <citation type="submission" date="2018-11" db="EMBL/GenBank/DDBJ databases">
        <authorList>
            <consortium name="Pathogen Informatics"/>
        </authorList>
    </citation>
    <scope>NUCLEOTIDE SEQUENCE [LARGE SCALE GENOMIC DNA]</scope>
</reference>
<accession>A0A183J389</accession>
<evidence type="ECO:0000259" key="6">
    <source>
        <dbReference type="PROSITE" id="PS50178"/>
    </source>
</evidence>
<evidence type="ECO:0000313" key="9">
    <source>
        <dbReference type="WBParaSite" id="SBAD_0001070101-mRNA-1"/>
    </source>
</evidence>
<keyword evidence="2 4" id="KW-0863">Zinc-finger</keyword>
<dbReference type="InterPro" id="IPR013083">
    <property type="entry name" value="Znf_RING/FYVE/PHD"/>
</dbReference>
<protein>
    <submittedName>
        <fullName evidence="9">FYVE-type domain-containing protein</fullName>
    </submittedName>
</protein>
<evidence type="ECO:0000313" key="8">
    <source>
        <dbReference type="Proteomes" id="UP000270296"/>
    </source>
</evidence>
<dbReference type="SMART" id="SM00064">
    <property type="entry name" value="FYVE"/>
    <property type="match status" value="1"/>
</dbReference>
<gene>
    <name evidence="7" type="ORF">SBAD_LOCUS10337</name>
</gene>
<dbReference type="Pfam" id="PF09311">
    <property type="entry name" value="Rab5-bind"/>
    <property type="match status" value="1"/>
</dbReference>